<name>A0A2G8KW54_STIJA</name>
<dbReference type="Proteomes" id="UP000230750">
    <property type="component" value="Unassembled WGS sequence"/>
</dbReference>
<sequence>MGPFAEYLEKRERSLGMYRRKFYCNLVWSSWDAATETFTDRYQINYHAIHYVTFDNLECDDLSRIARQQCFHFAKEAFHGSVSPLSSVAIQNACDYFRTTIWPKEKRRIYLVYKVDNCDKRVYKKLGDVCCWKCVGKSKQVSNSGCSPIPPENCDVIQENKQKANPEKLLIL</sequence>
<protein>
    <submittedName>
        <fullName evidence="1">Uncharacterized protein</fullName>
    </submittedName>
</protein>
<evidence type="ECO:0000313" key="1">
    <source>
        <dbReference type="EMBL" id="PIK52243.1"/>
    </source>
</evidence>
<dbReference type="AlphaFoldDB" id="A0A2G8KW54"/>
<dbReference type="EMBL" id="MRZV01000337">
    <property type="protein sequence ID" value="PIK52243.1"/>
    <property type="molecule type" value="Genomic_DNA"/>
</dbReference>
<gene>
    <name evidence="1" type="ORF">BSL78_10867</name>
</gene>
<comment type="caution">
    <text evidence="1">The sequence shown here is derived from an EMBL/GenBank/DDBJ whole genome shotgun (WGS) entry which is preliminary data.</text>
</comment>
<reference evidence="1 2" key="1">
    <citation type="journal article" date="2017" name="PLoS Biol.">
        <title>The sea cucumber genome provides insights into morphological evolution and visceral regeneration.</title>
        <authorList>
            <person name="Zhang X."/>
            <person name="Sun L."/>
            <person name="Yuan J."/>
            <person name="Sun Y."/>
            <person name="Gao Y."/>
            <person name="Zhang L."/>
            <person name="Li S."/>
            <person name="Dai H."/>
            <person name="Hamel J.F."/>
            <person name="Liu C."/>
            <person name="Yu Y."/>
            <person name="Liu S."/>
            <person name="Lin W."/>
            <person name="Guo K."/>
            <person name="Jin S."/>
            <person name="Xu P."/>
            <person name="Storey K.B."/>
            <person name="Huan P."/>
            <person name="Zhang T."/>
            <person name="Zhou Y."/>
            <person name="Zhang J."/>
            <person name="Lin C."/>
            <person name="Li X."/>
            <person name="Xing L."/>
            <person name="Huo D."/>
            <person name="Sun M."/>
            <person name="Wang L."/>
            <person name="Mercier A."/>
            <person name="Li F."/>
            <person name="Yang H."/>
            <person name="Xiang J."/>
        </authorList>
    </citation>
    <scope>NUCLEOTIDE SEQUENCE [LARGE SCALE GENOMIC DNA]</scope>
    <source>
        <strain evidence="1">Shaxun</strain>
        <tissue evidence="1">Muscle</tissue>
    </source>
</reference>
<dbReference type="OrthoDB" id="10362847at2759"/>
<keyword evidence="2" id="KW-1185">Reference proteome</keyword>
<organism evidence="1 2">
    <name type="scientific">Stichopus japonicus</name>
    <name type="common">Sea cucumber</name>
    <dbReference type="NCBI Taxonomy" id="307972"/>
    <lineage>
        <taxon>Eukaryota</taxon>
        <taxon>Metazoa</taxon>
        <taxon>Echinodermata</taxon>
        <taxon>Eleutherozoa</taxon>
        <taxon>Echinozoa</taxon>
        <taxon>Holothuroidea</taxon>
        <taxon>Aspidochirotacea</taxon>
        <taxon>Aspidochirotida</taxon>
        <taxon>Stichopodidae</taxon>
        <taxon>Apostichopus</taxon>
    </lineage>
</organism>
<accession>A0A2G8KW54</accession>
<proteinExistence type="predicted"/>
<evidence type="ECO:0000313" key="2">
    <source>
        <dbReference type="Proteomes" id="UP000230750"/>
    </source>
</evidence>